<keyword evidence="1" id="KW-0175">Coiled coil</keyword>
<name>A0A7W4WAD7_9GAMM</name>
<organism evidence="3 4">
    <name type="scientific">Microbulbifer rhizosphaerae</name>
    <dbReference type="NCBI Taxonomy" id="1562603"/>
    <lineage>
        <taxon>Bacteria</taxon>
        <taxon>Pseudomonadati</taxon>
        <taxon>Pseudomonadota</taxon>
        <taxon>Gammaproteobacteria</taxon>
        <taxon>Cellvibrionales</taxon>
        <taxon>Microbulbiferaceae</taxon>
        <taxon>Microbulbifer</taxon>
    </lineage>
</organism>
<reference evidence="3 4" key="1">
    <citation type="submission" date="2020-08" db="EMBL/GenBank/DDBJ databases">
        <title>Genomic Encyclopedia of Type Strains, Phase III (KMG-III): the genomes of soil and plant-associated and newly described type strains.</title>
        <authorList>
            <person name="Whitman W."/>
        </authorList>
    </citation>
    <scope>NUCLEOTIDE SEQUENCE [LARGE SCALE GENOMIC DNA]</scope>
    <source>
        <strain evidence="3 4">CECT 8799</strain>
    </source>
</reference>
<evidence type="ECO:0000313" key="4">
    <source>
        <dbReference type="Proteomes" id="UP000535937"/>
    </source>
</evidence>
<accession>A0A7W4WAD7</accession>
<dbReference type="RefSeq" id="WP_183458105.1">
    <property type="nucleotide sequence ID" value="NZ_JACHWZ010000005.1"/>
</dbReference>
<dbReference type="Gene3D" id="1.25.40.10">
    <property type="entry name" value="Tetratricopeptide repeat domain"/>
    <property type="match status" value="1"/>
</dbReference>
<dbReference type="Proteomes" id="UP000535937">
    <property type="component" value="Unassembled WGS sequence"/>
</dbReference>
<proteinExistence type="predicted"/>
<gene>
    <name evidence="3" type="ORF">FHS09_001409</name>
</gene>
<dbReference type="EMBL" id="JACHWZ010000005">
    <property type="protein sequence ID" value="MBB3060590.1"/>
    <property type="molecule type" value="Genomic_DNA"/>
</dbReference>
<evidence type="ECO:0000256" key="2">
    <source>
        <dbReference type="SAM" id="SignalP"/>
    </source>
</evidence>
<keyword evidence="2" id="KW-0732">Signal</keyword>
<evidence type="ECO:0008006" key="5">
    <source>
        <dbReference type="Google" id="ProtNLM"/>
    </source>
</evidence>
<feature type="chain" id="PRO_5031416019" description="Tetratricopeptide repeat-containing protein" evidence="2">
    <location>
        <begin position="22"/>
        <end position="631"/>
    </location>
</feature>
<keyword evidence="4" id="KW-1185">Reference proteome</keyword>
<comment type="caution">
    <text evidence="3">The sequence shown here is derived from an EMBL/GenBank/DDBJ whole genome shotgun (WGS) entry which is preliminary data.</text>
</comment>
<feature type="signal peptide" evidence="2">
    <location>
        <begin position="1"/>
        <end position="21"/>
    </location>
</feature>
<evidence type="ECO:0000313" key="3">
    <source>
        <dbReference type="EMBL" id="MBB3060590.1"/>
    </source>
</evidence>
<dbReference type="AlphaFoldDB" id="A0A7W4WAD7"/>
<dbReference type="SUPFAM" id="SSF48452">
    <property type="entry name" value="TPR-like"/>
    <property type="match status" value="1"/>
</dbReference>
<evidence type="ECO:0000256" key="1">
    <source>
        <dbReference type="SAM" id="Coils"/>
    </source>
</evidence>
<feature type="coiled-coil region" evidence="1">
    <location>
        <begin position="422"/>
        <end position="449"/>
    </location>
</feature>
<sequence length="631" mass="71272">MPPLSRFLAAALISAAIPAEAEEKYQQAQDMRYGAGLYEYFQGNYFDALSTLMVAEHRGGIRAHADNAALIEGGISLGFGLRQRAAELFEQQLEKNGGETPAKYRRLAWLKLAELNYLKEDWPQSAQQLEKSGANDTDLALNLALRTGDLQRAQQLLAGDTLPLKYRVLGHTNLGAALARAQRYAEAIDHYHRASALVLDVDEPPRELSILKDKAHIAAGYAYGLQQRHAQAADEFRQVRLRTPWADRALLGLGWSSINSGQYQSAIDALQFLAAREPLSTEVQEALAALPYSYEKLERPRAALTAYQQAERQYHSALVELHQLQQLVKSLEFSPAPIMNSGTAQRYGWLEAAEAPQLMRENLRYLRPILQRDDFQLRLSELRDLRQLAGVIDNWQQRLPLFDQLIVERERRRGAIVDSYTSAQFDQQVDIARQQYRQLEASLARIEKDSDALALVDKENGERGEFLALTEEAEDRYRKLAALGKARPQQAQTLRRARGLLLWQAGQEYHHNLWQKRKALHELGEQLENADRRRRSADRIAQRAPQLNLLQEKVNAAHPQLRAQRREIDAASRSIEASIRRDVIAELARQRRQIQQYLAHTRLAIARLQDAAVQSGEQSGEQSGTGGGAGE</sequence>
<protein>
    <recommendedName>
        <fullName evidence="5">Tetratricopeptide repeat-containing protein</fullName>
    </recommendedName>
</protein>
<dbReference type="InterPro" id="IPR011990">
    <property type="entry name" value="TPR-like_helical_dom_sf"/>
</dbReference>